<dbReference type="EMBL" id="JBHSOF010000027">
    <property type="protein sequence ID" value="MFC5665391.1"/>
    <property type="molecule type" value="Genomic_DNA"/>
</dbReference>
<dbReference type="SUPFAM" id="SSF48452">
    <property type="entry name" value="TPR-like"/>
    <property type="match status" value="1"/>
</dbReference>
<dbReference type="RefSeq" id="WP_380227083.1">
    <property type="nucleotide sequence ID" value="NZ_JBHSOF010000027.1"/>
</dbReference>
<dbReference type="CDD" id="cd00093">
    <property type="entry name" value="HTH_XRE"/>
    <property type="match status" value="1"/>
</dbReference>
<name>A0ABW0X4L6_9ACTN</name>
<dbReference type="Gene3D" id="1.10.260.40">
    <property type="entry name" value="lambda repressor-like DNA-binding domains"/>
    <property type="match status" value="1"/>
</dbReference>
<dbReference type="Pfam" id="PF13560">
    <property type="entry name" value="HTH_31"/>
    <property type="match status" value="1"/>
</dbReference>
<keyword evidence="3" id="KW-1185">Reference proteome</keyword>
<comment type="caution">
    <text evidence="2">The sequence shown here is derived from an EMBL/GenBank/DDBJ whole genome shotgun (WGS) entry which is preliminary data.</text>
</comment>
<dbReference type="Gene3D" id="1.25.40.10">
    <property type="entry name" value="Tetratricopeptide repeat domain"/>
    <property type="match status" value="1"/>
</dbReference>
<dbReference type="InterPro" id="IPR011990">
    <property type="entry name" value="TPR-like_helical_dom_sf"/>
</dbReference>
<evidence type="ECO:0000313" key="2">
    <source>
        <dbReference type="EMBL" id="MFC5665391.1"/>
    </source>
</evidence>
<gene>
    <name evidence="2" type="ORF">ACFP3U_20715</name>
</gene>
<evidence type="ECO:0000313" key="3">
    <source>
        <dbReference type="Proteomes" id="UP001595975"/>
    </source>
</evidence>
<evidence type="ECO:0000259" key="1">
    <source>
        <dbReference type="SMART" id="SM00530"/>
    </source>
</evidence>
<dbReference type="SUPFAM" id="SSF47413">
    <property type="entry name" value="lambda repressor-like DNA-binding domains"/>
    <property type="match status" value="1"/>
</dbReference>
<proteinExistence type="predicted"/>
<dbReference type="SMART" id="SM00530">
    <property type="entry name" value="HTH_XRE"/>
    <property type="match status" value="1"/>
</dbReference>
<feature type="domain" description="HTH cro/C1-type" evidence="1">
    <location>
        <begin position="31"/>
        <end position="87"/>
    </location>
</feature>
<accession>A0ABW0X4L6</accession>
<dbReference type="InterPro" id="IPR001387">
    <property type="entry name" value="Cro/C1-type_HTH"/>
</dbReference>
<reference evidence="3" key="1">
    <citation type="journal article" date="2019" name="Int. J. Syst. Evol. Microbiol.">
        <title>The Global Catalogue of Microorganisms (GCM) 10K type strain sequencing project: providing services to taxonomists for standard genome sequencing and annotation.</title>
        <authorList>
            <consortium name="The Broad Institute Genomics Platform"/>
            <consortium name="The Broad Institute Genome Sequencing Center for Infectious Disease"/>
            <person name="Wu L."/>
            <person name="Ma J."/>
        </authorList>
    </citation>
    <scope>NUCLEOTIDE SEQUENCE [LARGE SCALE GENOMIC DNA]</scope>
    <source>
        <strain evidence="3">CGMCC 4.1437</strain>
    </source>
</reference>
<dbReference type="InterPro" id="IPR010982">
    <property type="entry name" value="Lambda_DNA-bd_dom_sf"/>
</dbReference>
<dbReference type="Proteomes" id="UP001595975">
    <property type="component" value="Unassembled WGS sequence"/>
</dbReference>
<sequence length="425" mass="45276">MDQPPSPRDVVAGLLGDERLRAILRARDIGALFKLLNSRGVSTRRLAAAADITQGRLYDYMNGRTRVEKLSMFEQLADAFHIPGALLGLAARPWEPTAPVRAVALAEVLAESDDLAAMDAFREADRQAGGGRLYSAVVRHLRVSVAPRLMDGTTGPSVFGAAAALTEMAGWMAHDSGQDRLAAAHFAKALPLARISGDQPFAAHVAASSSHLSLQSGDAKQAAHWALTGTEIARDGPHLPSLTARLYTMHARALAALGQSGPAVDALGRARTLLDRESGDSHPWLSPFDHAALASESALVFKDLGRHGDALGHAQEAVRLRGHGRARSLALSRITLAAVHVQRRDLDAAVSVGAELLATSPTLGSVRVVHQLDSLRDRLTDHAEYPPVREYLARFAEARRTRALLLADIMPPSRGGNGSGDDTDT</sequence>
<protein>
    <submittedName>
        <fullName evidence="2">Helix-turn-helix domain-containing protein</fullName>
    </submittedName>
</protein>
<organism evidence="2 3">
    <name type="scientific">Kitasatospora misakiensis</name>
    <dbReference type="NCBI Taxonomy" id="67330"/>
    <lineage>
        <taxon>Bacteria</taxon>
        <taxon>Bacillati</taxon>
        <taxon>Actinomycetota</taxon>
        <taxon>Actinomycetes</taxon>
        <taxon>Kitasatosporales</taxon>
        <taxon>Streptomycetaceae</taxon>
        <taxon>Kitasatospora</taxon>
    </lineage>
</organism>